<feature type="compositionally biased region" description="Acidic residues" evidence="5">
    <location>
        <begin position="436"/>
        <end position="445"/>
    </location>
</feature>
<evidence type="ECO:0000256" key="2">
    <source>
        <dbReference type="ARBA" id="ARBA00022525"/>
    </source>
</evidence>
<feature type="compositionally biased region" description="Polar residues" evidence="5">
    <location>
        <begin position="1764"/>
        <end position="1775"/>
    </location>
</feature>
<organism evidence="6 7">
    <name type="scientific">Maribacter stanieri</name>
    <dbReference type="NCBI Taxonomy" id="440514"/>
    <lineage>
        <taxon>Bacteria</taxon>
        <taxon>Pseudomonadati</taxon>
        <taxon>Bacteroidota</taxon>
        <taxon>Flavobacteriia</taxon>
        <taxon>Flavobacteriales</taxon>
        <taxon>Flavobacteriaceae</taxon>
        <taxon>Maribacter</taxon>
    </lineage>
</organism>
<feature type="region of interest" description="Disordered" evidence="5">
    <location>
        <begin position="1736"/>
        <end position="1857"/>
    </location>
</feature>
<dbReference type="InterPro" id="IPR018247">
    <property type="entry name" value="EF_Hand_1_Ca_BS"/>
</dbReference>
<feature type="compositionally biased region" description="Polar residues" evidence="5">
    <location>
        <begin position="1736"/>
        <end position="1747"/>
    </location>
</feature>
<feature type="compositionally biased region" description="Polar residues" evidence="5">
    <location>
        <begin position="1838"/>
        <end position="1856"/>
    </location>
</feature>
<keyword evidence="2" id="KW-0964">Secreted</keyword>
<feature type="region of interest" description="Disordered" evidence="5">
    <location>
        <begin position="1336"/>
        <end position="1382"/>
    </location>
</feature>
<feature type="compositionally biased region" description="Acidic residues" evidence="5">
    <location>
        <begin position="689"/>
        <end position="716"/>
    </location>
</feature>
<keyword evidence="4" id="KW-0106">Calcium</keyword>
<feature type="compositionally biased region" description="Low complexity" evidence="5">
    <location>
        <begin position="2329"/>
        <end position="2341"/>
    </location>
</feature>
<feature type="compositionally biased region" description="Acidic residues" evidence="5">
    <location>
        <begin position="1814"/>
        <end position="1823"/>
    </location>
</feature>
<feature type="region of interest" description="Disordered" evidence="5">
    <location>
        <begin position="2127"/>
        <end position="2230"/>
    </location>
</feature>
<dbReference type="STRING" id="440514.SAMN04488010_2073"/>
<evidence type="ECO:0000256" key="5">
    <source>
        <dbReference type="SAM" id="MobiDB-lite"/>
    </source>
</evidence>
<evidence type="ECO:0000256" key="3">
    <source>
        <dbReference type="ARBA" id="ARBA00022729"/>
    </source>
</evidence>
<feature type="compositionally biased region" description="Acidic residues" evidence="5">
    <location>
        <begin position="367"/>
        <end position="376"/>
    </location>
</feature>
<feature type="region of interest" description="Disordered" evidence="5">
    <location>
        <begin position="4285"/>
        <end position="4458"/>
    </location>
</feature>
<dbReference type="Gene3D" id="4.10.1080.10">
    <property type="entry name" value="TSP type-3 repeat"/>
    <property type="match status" value="2"/>
</dbReference>
<dbReference type="Gene3D" id="2.60.40.10">
    <property type="entry name" value="Immunoglobulins"/>
    <property type="match status" value="17"/>
</dbReference>
<feature type="region of interest" description="Disordered" evidence="5">
    <location>
        <begin position="940"/>
        <end position="985"/>
    </location>
</feature>
<dbReference type="Pfam" id="PF18884">
    <property type="entry name" value="TSP3_bac"/>
    <property type="match status" value="7"/>
</dbReference>
<dbReference type="EMBL" id="FOYX01000001">
    <property type="protein sequence ID" value="SFR68731.1"/>
    <property type="molecule type" value="Genomic_DNA"/>
</dbReference>
<feature type="region of interest" description="Disordered" evidence="5">
    <location>
        <begin position="682"/>
        <end position="724"/>
    </location>
</feature>
<dbReference type="InterPro" id="IPR013783">
    <property type="entry name" value="Ig-like_fold"/>
</dbReference>
<dbReference type="GO" id="GO:0005509">
    <property type="term" value="F:calcium ion binding"/>
    <property type="evidence" value="ECO:0007669"/>
    <property type="project" value="InterPro"/>
</dbReference>
<evidence type="ECO:0000313" key="6">
    <source>
        <dbReference type="EMBL" id="SFR68731.1"/>
    </source>
</evidence>
<feature type="region of interest" description="Disordered" evidence="5">
    <location>
        <begin position="742"/>
        <end position="793"/>
    </location>
</feature>
<feature type="compositionally biased region" description="Acidic residues" evidence="5">
    <location>
        <begin position="4359"/>
        <end position="4370"/>
    </location>
</feature>
<feature type="compositionally biased region" description="Low complexity" evidence="5">
    <location>
        <begin position="4371"/>
        <end position="4380"/>
    </location>
</feature>
<feature type="compositionally biased region" description="Acidic residues" evidence="5">
    <location>
        <begin position="488"/>
        <end position="522"/>
    </location>
</feature>
<feature type="compositionally biased region" description="Acidic residues" evidence="5">
    <location>
        <begin position="755"/>
        <end position="782"/>
    </location>
</feature>
<feature type="compositionally biased region" description="Basic and acidic residues" evidence="5">
    <location>
        <begin position="2155"/>
        <end position="2167"/>
    </location>
</feature>
<feature type="compositionally biased region" description="Acidic residues" evidence="5">
    <location>
        <begin position="1415"/>
        <end position="1434"/>
    </location>
</feature>
<dbReference type="Pfam" id="PF13585">
    <property type="entry name" value="CHU_C"/>
    <property type="match status" value="1"/>
</dbReference>
<dbReference type="PROSITE" id="PS00018">
    <property type="entry name" value="EF_HAND_1"/>
    <property type="match status" value="2"/>
</dbReference>
<feature type="compositionally biased region" description="Polar residues" evidence="5">
    <location>
        <begin position="4285"/>
        <end position="4311"/>
    </location>
</feature>
<keyword evidence="3" id="KW-0732">Signal</keyword>
<sequence length="4600" mass="474186">MKGDFLQKFVSKSLKLLFMINSSKVQLSFFAIILFFTANVNAQNFENVSITSISSGTVVDAYFNATSPTIPSLSFVRVQKISGAGNNGQIGYSGAVDNFFYSNPSNSGTTAPSRIRISFIASDKVTLIPVNDFRIVINDIDGTPAAANPSIPIENEAVGTDCDNSVRFTATDIPTNINVDTTPPTLLSAGTESEANGPESNLMFEFNDVNFIEFDIYANPGFVKEFDLNQSEYQINTVLYSVCVGDSDGDGVFDNVDIDDDNDGILDIVESNGNDPNGDADGDGLPNFQDVLDNSGDGVPTYNTNADGSVTNYTDANSDGVPDVYEASQDNDSFPNHLDLDSDDDGIPDNIEAQASGSYIAPSGNDSDGDGLDDNYEGSGNQGLIPVNTDVAFATPDNVPDFLDPDSDNDGISDAVEAYDTNGDDVAETTLAGNDTDLDGIDDNFDQNANGMDDPDAATNNGQTPNSFQDDDPAGGERDWRDPRDSDGDGTSDNDDTDDDNDGIVDLDEYPGLDPFGDEDGDGILNFKDTSQDVGNTGDGTTTNYTDADGNGVPDAYDVDNDGQPNHLDIDSDDDGHLDATDPNPYAPTAQDENVNATLGVATNINILSNDDYFPNNNPNNQGTTTITRTGGTAGGTAILDALTGELAYTPLITENGSTVTVIYQVCNTDPDPDVCETATVNITVTNDPDTDGDGTPDSSDADDDNDGVLDGDDNAPFDPSSCQDLDGDGCDDCSATASNDFTVGDNFDPANDGIDTDGDGLCDASDPDDDNDGVLDGDDNAPLDPSSCQDLDSDGCDDCSATTSTDFSVGNNFDPANDGTDTDGDGLCDSGDTDDDNDGVLDSDDNAPLDPSSCQDLDGDGCDDCSATASNDFTGGNNFDPANDGIDTDGDGICDSGDTDDDNDGVLDGNDNAPLDPSSCQDLDGDGCDDCSATANNDFSAGANFDTDNDGTDTDGDGLCDSGDSDDDNDGVLDGDDFAPLDPSSCQDLDGDGCDDCSATANNDFSVGNNFDASNDGTDTDGDGLCDSGDPDDDNDGVLDGDDNAPLDPSSCRNLDGDGCDDCSATANNDFSAGANFDTDNDGIDTDGDGLCDSGDPDDDNDGVLDGDDNAPLNPSSCQDLDGDGCDDCSATASTDFSVGNNFDPANDGTDTDGDGICDASDPDDDNDGVADGSDAAPLNPSICQDLDGDGCDDCSATASTDFSAGNNFDPSNDGIDTDGDGICNSGDADDDNDGVLDGDDNAPLDPSSCQDLDGDGCDDCSATASTDFTAGANFDTDNDGIDTDGDGICDSSDLDDDNDGVADSSDAAPLDPSICQDLDSDGCDDCSANASNDFTAGANFDTDNDGIDTDGDGICDSSDLDDDNDGVADGSDSAPLDPSICQDLDGDGCDDCSATASTDFSAGDNYDPANDGTDTDGDGLCDSGDPDDDNDGVADGSDTAPLDPSICQDLDGDGCDDCSATASNDFTAGANFDPANDGTDTDGDGLCDSGDPDDDNDGVADGADTAPLDPSICQDLDGDGCDDCGATASNDFTAGANFDPDNDGIDTDGDGICNTNDEDDDNDGILDTVEGTTDFDNDGIPNNEDLDSDNDGIPDVVETGNGSLDLDGNGSIDTGESNHGTNGIPDVAEDGATDGAGISVIPLNSDNQGGPNFLDIDSDNDGIQDLVESQTDAGLVQLSGNDSDNDGIDDVFDVDNGGSFTNTLVNTDSDSHPDYLDLDSDNDGIIDNIEWQSTSGYLSPSTDSDGNGLADNYEVVPAGSGVSINQPENSDGQDSPDFRDADSDNDGVLDYVEAYDIDDNNSADTPISGVDSDNDGLDDNFDLSISAPNGIADPNGATNNNQDVDNFPNDQDPFTSEVDFRDANVHATPIDTDGDGVDNDLDKDNDNDGILDYVESLGFEPTDTKGDECGIPPGSFTGGSYIAATGSGAGTVGAEYRFSTVVTSSLGVLDAIVAITDINNATLTSIDNGGFGSDDAWQPSFDVGGGVGAVGSMTFNIRLVATGTDFQVNLIRFGGVIYDIDGANTEESVTLAQPGLYAVDSNTLLSVSENDATGTTTFEGPPQTWSGVDFGPRLAVYFNYYETTNLTITFSGELQSGFSSNDYLGSVLFQTCDINGLFTPANTTSAVNSAGSPAGETSGPGTAPVYTINEGIDSDHDGIEDHLDIDSDNDGIPDNVEAQTTSGYVARNANTDGNGNDDTDDDGLGDEYEGTGDEGVSPIDTDGDGIPDYLDLDTDGDGLSDTEEAGFTAASNNLDNDHDGLFDDYDDVDTTGLPFDSNDDQDNGASDLPNIAVTTTAEVDYRENAIDDNDLDGIADSADLDDDNDGILDTLESPSSIDPSADDDSDGILNYRDTDLGIDANGDGIVDAFDADGDGVPNHFDLDADNDSIYDIVESGSGQAFTDGRLDGNVGTDGIPDSVQTSGQQDSGTVNYTLLDSETTADGIADFLELDADGDLCNDVIEAGFTDDNGDGILGDGALVVDADGVVTGTNVVDGYTEPNNVDSATNTDFDFQQPGETPTIASSADQPQDVLTNGSSPEIFTVTASGISLTYQWEVDDQLGGGFVAIDDANGTDIYTGSTTETLTLTGANVAQDGFEYRVIITDLTFVCSPLTSDAALLTIDVTAPTIAINVVSTDDIINAVEDNSDVTISGITTGAEDGQIVTVVLNGHTYTTTVTGGVWSLDVPAVDVQALDATETITADVSDLAGNSATQATRDIEHDDTAPTITIDVVSNDDIISAFEADSNVTISGTTTGAEDGQTVTVVLNGETYTTMVTSNAWTLDMPAADAQALDPAETITADVSDLAGNPATQVTRDITHDVTAPIIAINVVAIDDVINALEDDTDVTINGTTDAEDGQTVTVVLNGQTYTTTVTSGTWTLAVPATDAQALDALETITADVSDIAGNPAIQVTRDIEHDVTVPTITINVVATDDIINAVEDDNDVTINGTTTDVEDGQMVTVTLNGQTYTTTVSGGTWSFDLPAADAQALGTTRTITADVSNDAGNPAVQATRDVEHDAIAPTIAINMVSTDDIINALEDDTDVTISGTTTGAEDGQTVTVVLNGQTYTTTVTGGTWSFDLPAAVAQALDALETITADVSDVAGNPATQATRDIEHDVTAPTITIDVVSGDDVINTIEDDNDVTISGATTGAENGQTVTVVLNGQTYTTTVTGGTWSFDLPAAAAQALDPNETITADVSDVAGNPAVQATRDIEHDVTAPTITIDVVSNDDIINAVEDDTDVTISGTTTDAEDGQTVTVTLHGQAYTTTVTGGIWSFDLPAAAAQALGTTETITADVSDAAGNPAVQATRDIIHDVTAPTITIDIVSTDDIINAIEDDTDVTISGTTTGAEDGQTITVVLNGQTYNTTVTGGIWSFDLPAAGAQALDATETITADVSDLAGNPATQATRDIEHDVDAPIIIIDVVSGDDVINALEDDTEVAINGTTTGAEDGQTVTVILDGQTYTTTVTGGVWSFDLPAAAAQALGATETITADVSDVAGNPATQVTRDIEHDVTAPTITIDIVSGDDIISAVEDDSDVTISGTTTDAEDGQTVTVILNGQTYTTTVTGGTWSFDLPAAAAQVLNAMETITADVSDVAGNPATQATRDIIHDDTAPIITIDVVSTDDIINEFEQNSGVTISGTTDAEDGQTVTVTLNGQTYTTMVTGGTWSLDVPALDVQALDPNETITANVSDLAGNPATQATRDIEHDVTAPVITIDVVALDDVINSIEDDNDVTINGTTDAEDGQTVTVLLNGQTYTATVTVGTWSFDLPAVAAQVLGATETITADVSDLAGNPATQATRVVEHDVTAPTIAIDVVSTDDIINSLEDDSDVTISGTTDAEDGQLVTVLLNGQTYTTTVTGGTWSLDIPAADAQALDANETITSNVNDVSGNPATEATRDIEHDIMAPTISINIVSVDDIINAVEDDSDVTINGTTDAEDGQTVTVSLNGQTYTTLVTGGTWSLDVPAADAQVLDANETITADVSNLVGNPATQVIRDIAHDVTPPTISINVVSTDDVISGVEDDNDVTISGATDAEDGQTVTVTLNGQTYTTTVTGGIWSLDVPAADAQALDVNETITADVSDLAGNPAMQDTRDIVHDDIIDIEINTPIEIDNIVNEAEDNDVIISGVTTGVEDNQTVIVTLDDGVNSFTTTATVTAGTWTANELDISGLNNGPISVNAEVSDLAGNTAVDIESIVLNTTDPSANSFSTSDISPVLTGQGDANESLLIELDTNGDNIFDVIYTVIADANGDWSLDTGSATPDSGSFPVLIDEDVIQISVTDEAGNSGTGTVTISEDSDNDGLSNNEEVALGTDPNNPDSDGDDISDGQEVNIDNTDPLDDCDHVDGTALGTSDCDADDLTTDEETALGTDPNNPDTDNDGLTDSEEVDLGTDPLNPDSDGDGINDGQEVLDNTDPLDDCDHVGGTALPDSDCDADGLNTAQEDAIGTDPDVADTDGDTISDGQEIIDGTDPLNPCDSLNGLPPLDAGCNAEVVDSGIAVANEVITPDGDGTNDFFGIENIESFPNNTVQIYNRWGILVYEMSGYDNRTNVFTGSSDGRATLSKDSELPVGVYFYVIKYDNDGNSLNKSGYLYINR</sequence>
<feature type="region of interest" description="Disordered" evidence="5">
    <location>
        <begin position="1402"/>
        <end position="1448"/>
    </location>
</feature>
<dbReference type="InterPro" id="IPR028974">
    <property type="entry name" value="TSP_type-3_rpt"/>
</dbReference>
<dbReference type="InterPro" id="IPR049826">
    <property type="entry name" value="Ig-like_ice"/>
</dbReference>
<feature type="compositionally biased region" description="Polar residues" evidence="5">
    <location>
        <begin position="1613"/>
        <end position="1623"/>
    </location>
</feature>
<feature type="compositionally biased region" description="Acidic residues" evidence="5">
    <location>
        <begin position="1229"/>
        <end position="1244"/>
    </location>
</feature>
<dbReference type="NCBIfam" id="NF012196">
    <property type="entry name" value="Ig_like_ice"/>
    <property type="match status" value="7"/>
</dbReference>
<evidence type="ECO:0000313" key="7">
    <source>
        <dbReference type="Proteomes" id="UP000199462"/>
    </source>
</evidence>
<feature type="compositionally biased region" description="Acidic residues" evidence="5">
    <location>
        <begin position="1785"/>
        <end position="1803"/>
    </location>
</feature>
<feature type="compositionally biased region" description="Polar residues" evidence="5">
    <location>
        <begin position="458"/>
        <end position="468"/>
    </location>
</feature>
<dbReference type="PANTHER" id="PTHR10199">
    <property type="entry name" value="THROMBOSPONDIN"/>
    <property type="match status" value="1"/>
</dbReference>
<feature type="compositionally biased region" description="Acidic residues" evidence="5">
    <location>
        <begin position="1080"/>
        <end position="1110"/>
    </location>
</feature>
<dbReference type="PANTHER" id="PTHR10199:SF119">
    <property type="entry name" value="RE20510P"/>
    <property type="match status" value="1"/>
</dbReference>
<feature type="region of interest" description="Disordered" evidence="5">
    <location>
        <begin position="1469"/>
        <end position="1513"/>
    </location>
</feature>
<feature type="region of interest" description="Disordered" evidence="5">
    <location>
        <begin position="1009"/>
        <end position="1049"/>
    </location>
</feature>
<feature type="compositionally biased region" description="Acidic residues" evidence="5">
    <location>
        <begin position="1019"/>
        <end position="1046"/>
    </location>
</feature>
<gene>
    <name evidence="6" type="ORF">SAMN04488010_2073</name>
</gene>
<feature type="compositionally biased region" description="Acidic residues" evidence="5">
    <location>
        <begin position="1151"/>
        <end position="1170"/>
    </location>
</feature>
<reference evidence="7" key="1">
    <citation type="submission" date="2016-10" db="EMBL/GenBank/DDBJ databases">
        <authorList>
            <person name="Varghese N."/>
            <person name="Submissions S."/>
        </authorList>
    </citation>
    <scope>NUCLEOTIDE SEQUENCE [LARGE SCALE GENOMIC DNA]</scope>
    <source>
        <strain evidence="7">DSM 19891</strain>
    </source>
</reference>
<dbReference type="NCBIfam" id="NF033510">
    <property type="entry name" value="Ca_tandemer"/>
    <property type="match status" value="16"/>
</dbReference>
<feature type="compositionally biased region" description="Acidic residues" evidence="5">
    <location>
        <begin position="2197"/>
        <end position="2214"/>
    </location>
</feature>
<feature type="compositionally biased region" description="Acidic residues" evidence="5">
    <location>
        <begin position="1344"/>
        <end position="1368"/>
    </location>
</feature>
<feature type="region of interest" description="Disordered" evidence="5">
    <location>
        <begin position="1534"/>
        <end position="1637"/>
    </location>
</feature>
<feature type="compositionally biased region" description="Acidic residues" evidence="5">
    <location>
        <begin position="887"/>
        <end position="906"/>
    </location>
</feature>
<accession>A0A1I6IQ01</accession>
<evidence type="ECO:0000256" key="4">
    <source>
        <dbReference type="ARBA" id="ARBA00022837"/>
    </source>
</evidence>
<feature type="compositionally biased region" description="Low complexity" evidence="5">
    <location>
        <begin position="535"/>
        <end position="552"/>
    </location>
</feature>
<feature type="region of interest" description="Disordered" evidence="5">
    <location>
        <begin position="1204"/>
        <end position="1252"/>
    </location>
</feature>
<feature type="compositionally biased region" description="Low complexity" evidence="5">
    <location>
        <begin position="270"/>
        <end position="287"/>
    </location>
</feature>
<feature type="compositionally biased region" description="Acidic residues" evidence="5">
    <location>
        <begin position="821"/>
        <end position="848"/>
    </location>
</feature>
<feature type="compositionally biased region" description="Acidic residues" evidence="5">
    <location>
        <begin position="1278"/>
        <end position="1302"/>
    </location>
</feature>
<feature type="region of interest" description="Disordered" evidence="5">
    <location>
        <begin position="2312"/>
        <end position="2348"/>
    </location>
</feature>
<dbReference type="SUPFAM" id="SSF103647">
    <property type="entry name" value="TSP type-3 repeat"/>
    <property type="match status" value="1"/>
</dbReference>
<feature type="compositionally biased region" description="Acidic residues" evidence="5">
    <location>
        <begin position="2312"/>
        <end position="2328"/>
    </location>
</feature>
<name>A0A1I6IQ01_9FLAO</name>
<feature type="compositionally biased region" description="Low complexity" evidence="5">
    <location>
        <begin position="907"/>
        <end position="922"/>
    </location>
</feature>
<dbReference type="Proteomes" id="UP000199462">
    <property type="component" value="Unassembled WGS sequence"/>
</dbReference>
<feature type="region of interest" description="Disordered" evidence="5">
    <location>
        <begin position="1138"/>
        <end position="1183"/>
    </location>
</feature>
<feature type="compositionally biased region" description="Polar residues" evidence="5">
    <location>
        <begin position="301"/>
        <end position="317"/>
    </location>
</feature>
<feature type="compositionally biased region" description="Basic and acidic residues" evidence="5">
    <location>
        <begin position="475"/>
        <end position="487"/>
    </location>
</feature>
<comment type="subcellular location">
    <subcellularLocation>
        <location evidence="1">Secreted</location>
    </subcellularLocation>
</comment>
<feature type="compositionally biased region" description="Acidic residues" evidence="5">
    <location>
        <begin position="948"/>
        <end position="980"/>
    </location>
</feature>
<evidence type="ECO:0000256" key="1">
    <source>
        <dbReference type="ARBA" id="ARBA00004613"/>
    </source>
</evidence>
<proteinExistence type="predicted"/>
<feature type="region of interest" description="Disordered" evidence="5">
    <location>
        <begin position="270"/>
        <end position="591"/>
    </location>
</feature>
<feature type="compositionally biased region" description="Acidic residues" evidence="5">
    <location>
        <begin position="1542"/>
        <end position="1551"/>
    </location>
</feature>
<feature type="region of interest" description="Disordered" evidence="5">
    <location>
        <begin position="1072"/>
        <end position="1119"/>
    </location>
</feature>
<feature type="region of interest" description="Disordered" evidence="5">
    <location>
        <begin position="808"/>
        <end position="856"/>
    </location>
</feature>
<dbReference type="InterPro" id="IPR059100">
    <property type="entry name" value="TSP3_bac"/>
</dbReference>
<feature type="compositionally biased region" description="Acidic residues" evidence="5">
    <location>
        <begin position="1481"/>
        <end position="1500"/>
    </location>
</feature>
<feature type="region of interest" description="Disordered" evidence="5">
    <location>
        <begin position="874"/>
        <end position="922"/>
    </location>
</feature>
<protein>
    <submittedName>
        <fullName evidence="6">Gliding motility-associated C-terminal domain-containing protein</fullName>
    </submittedName>
</protein>
<feature type="region of interest" description="Disordered" evidence="5">
    <location>
        <begin position="1273"/>
        <end position="1314"/>
    </location>
</feature>
<keyword evidence="7" id="KW-1185">Reference proteome</keyword>
<feature type="compositionally biased region" description="Acidic residues" evidence="5">
    <location>
        <begin position="4381"/>
        <end position="4394"/>
    </location>
</feature>